<dbReference type="STRING" id="205917.A0A4Y9ZG91"/>
<sequence>MAVFIPITSSLPSSNTMPSIIAAPIPTLYCCPHLLAEKGQHRLPEHPVSRPVLIEVAPDREDTINSIENLDDFRDTLKIYASDPAHWLNQVREKTDARIRGQTMRMAPMKSNTPAKHLRRSHSASSLLSMSRRLADLTQNNSWVWDRKPIISTERVISPRPLEPTHLLVIYDTTPLSGIYSRYVECPINALVFAAYCPNLQLNEHGRTFPHRLPQELPRVRMEVPHLGAFVPLLAYLHTKNQAALFRALVPEWLRDILHPVVMAGIADPRAAPDYGHRTRKLSIRISSCVSVPLLELPQRTLVSVAQETRDAEARAPQPLGGSDVAETFRRLVGLKTDLEFIGYHPRDLWYELELMLRILAGTMDFVDAAYFTRIPNNPRTSSMAEESGQVIQGSSAADVALTKQQRNALSLVCSSPPEILQLIFGLYIIDKTWNNGKIPLIAILSHVCARWRAVCLDDYRLWTTISCDIRGRWTSEFAARSGHLPLDVYIVLPRPSPRPKADIYLTAQAALQNIHRVRSLRVEGRGEHLRAFLDALTDKPAPILESLSVFYIISIQTLNEFKRRLIPASIFAGSAPRLQCLTLDCVRLSHPPIPAFANLTTIRAKSASSVRDAWDLLRSITRVKTLHFSLLYDPRIPQPFAGSGPIDAPDLTSLMVHDVGVGKLVTLLDTIAAPSLAQIVFSNMEVTQFNAELFLDNFCRALSPHVEILRRQSGPMRKAILGPMEIICWPTYTDVFLQHQFTSPFHFAWYSTIQSVLENSGYLIRAVLGVLPVDEVRTLFVRDNIHRPIMSDERWSSLYPFVNVNVFNYAAASPTDALYVLRSMLPPAQRADIGRTLSLPVRDHVLFPQLEKLVITTTLVRTHGGKFLQVLSRLAQARRQGGVLLEIAFEDCPYSADVMVELKRNAVVTWNGAWCPPFSFGGVGEDPELENWEMWGSLFNRP</sequence>
<dbReference type="InterPro" id="IPR001810">
    <property type="entry name" value="F-box_dom"/>
</dbReference>
<dbReference type="OrthoDB" id="2946666at2759"/>
<dbReference type="Proteomes" id="UP000298327">
    <property type="component" value="Unassembled WGS sequence"/>
</dbReference>
<comment type="caution">
    <text evidence="2">The sequence shown here is derived from an EMBL/GenBank/DDBJ whole genome shotgun (WGS) entry which is preliminary data.</text>
</comment>
<accession>A0A4Y9ZG91</accession>
<reference evidence="2 3" key="1">
    <citation type="submission" date="2019-02" db="EMBL/GenBank/DDBJ databases">
        <title>Genome sequencing of the rare red list fungi Dentipellis fragilis.</title>
        <authorList>
            <person name="Buettner E."/>
            <person name="Kellner H."/>
        </authorList>
    </citation>
    <scope>NUCLEOTIDE SEQUENCE [LARGE SCALE GENOMIC DNA]</scope>
    <source>
        <strain evidence="2 3">DSM 105465</strain>
    </source>
</reference>
<evidence type="ECO:0000313" key="2">
    <source>
        <dbReference type="EMBL" id="TFY72808.1"/>
    </source>
</evidence>
<keyword evidence="3" id="KW-1185">Reference proteome</keyword>
<dbReference type="EMBL" id="SEOQ01000005">
    <property type="protein sequence ID" value="TFY72808.1"/>
    <property type="molecule type" value="Genomic_DNA"/>
</dbReference>
<evidence type="ECO:0000313" key="3">
    <source>
        <dbReference type="Proteomes" id="UP000298327"/>
    </source>
</evidence>
<feature type="domain" description="F-box" evidence="1">
    <location>
        <begin position="417"/>
        <end position="468"/>
    </location>
</feature>
<organism evidence="2 3">
    <name type="scientific">Dentipellis fragilis</name>
    <dbReference type="NCBI Taxonomy" id="205917"/>
    <lineage>
        <taxon>Eukaryota</taxon>
        <taxon>Fungi</taxon>
        <taxon>Dikarya</taxon>
        <taxon>Basidiomycota</taxon>
        <taxon>Agaricomycotina</taxon>
        <taxon>Agaricomycetes</taxon>
        <taxon>Russulales</taxon>
        <taxon>Hericiaceae</taxon>
        <taxon>Dentipellis</taxon>
    </lineage>
</organism>
<proteinExistence type="predicted"/>
<name>A0A4Y9ZG91_9AGAM</name>
<gene>
    <name evidence="2" type="ORF">EVG20_g198</name>
</gene>
<protein>
    <recommendedName>
        <fullName evidence="1">F-box domain-containing protein</fullName>
    </recommendedName>
</protein>
<dbReference type="Pfam" id="PF12937">
    <property type="entry name" value="F-box-like"/>
    <property type="match status" value="1"/>
</dbReference>
<evidence type="ECO:0000259" key="1">
    <source>
        <dbReference type="Pfam" id="PF12937"/>
    </source>
</evidence>
<dbReference type="AlphaFoldDB" id="A0A4Y9ZG91"/>